<gene>
    <name evidence="1" type="ORF">BE18_39470</name>
</gene>
<dbReference type="EMBL" id="JEMC01003993">
    <property type="protein sequence ID" value="KYF76835.1"/>
    <property type="molecule type" value="Genomic_DNA"/>
</dbReference>
<evidence type="ECO:0000313" key="1">
    <source>
        <dbReference type="EMBL" id="KYF76835.1"/>
    </source>
</evidence>
<protein>
    <submittedName>
        <fullName evidence="1">Uncharacterized protein</fullName>
    </submittedName>
</protein>
<reference evidence="1 2" key="1">
    <citation type="submission" date="2014-02" db="EMBL/GenBank/DDBJ databases">
        <title>The small core and large imbalanced accessory genome model reveals a collaborative survival strategy of Sorangium cellulosum strains in nature.</title>
        <authorList>
            <person name="Han K."/>
            <person name="Peng R."/>
            <person name="Blom J."/>
            <person name="Li Y.-Z."/>
        </authorList>
    </citation>
    <scope>NUCLEOTIDE SEQUENCE [LARGE SCALE GENOMIC DNA]</scope>
    <source>
        <strain evidence="1 2">So0149</strain>
    </source>
</reference>
<comment type="caution">
    <text evidence="1">The sequence shown here is derived from an EMBL/GenBank/DDBJ whole genome shotgun (WGS) entry which is preliminary data.</text>
</comment>
<evidence type="ECO:0000313" key="2">
    <source>
        <dbReference type="Proteomes" id="UP000075515"/>
    </source>
</evidence>
<sequence>MRPVDLRLLAGKRAQPLECFRRLLGAETADHSAQMIGTARIAALLQHDEEATGPQRGILAELLDDEGHEGVDHGRARRDDLRVDARLSEHGLHGGVVQPELAGDGADGPLLAMVEAQDLRPTCSGVNTRILRVP</sequence>
<accession>A0A150R9C2</accession>
<name>A0A150R9C2_SORCE</name>
<organism evidence="1 2">
    <name type="scientific">Sorangium cellulosum</name>
    <name type="common">Polyangium cellulosum</name>
    <dbReference type="NCBI Taxonomy" id="56"/>
    <lineage>
        <taxon>Bacteria</taxon>
        <taxon>Pseudomonadati</taxon>
        <taxon>Myxococcota</taxon>
        <taxon>Polyangia</taxon>
        <taxon>Polyangiales</taxon>
        <taxon>Polyangiaceae</taxon>
        <taxon>Sorangium</taxon>
    </lineage>
</organism>
<dbReference type="Proteomes" id="UP000075515">
    <property type="component" value="Unassembled WGS sequence"/>
</dbReference>
<dbReference type="AlphaFoldDB" id="A0A150R9C2"/>
<proteinExistence type="predicted"/>